<dbReference type="Proteomes" id="UP000600865">
    <property type="component" value="Unassembled WGS sequence"/>
</dbReference>
<reference evidence="6 7" key="1">
    <citation type="journal article" date="2014" name="Int. J. Syst. Evol. Microbiol.">
        <title>Complete genome sequence of Corynebacterium casei LMG S-19264T (=DSM 44701T), isolated from a smear-ripened cheese.</title>
        <authorList>
            <consortium name="US DOE Joint Genome Institute (JGI-PGF)"/>
            <person name="Walter F."/>
            <person name="Albersmeier A."/>
            <person name="Kalinowski J."/>
            <person name="Ruckert C."/>
        </authorList>
    </citation>
    <scope>NUCLEOTIDE SEQUENCE [LARGE SCALE GENOMIC DNA]</scope>
    <source>
        <strain evidence="6 7">KCTC 23968</strain>
    </source>
</reference>
<gene>
    <name evidence="6" type="ORF">GCM10011309_26020</name>
</gene>
<comment type="caution">
    <text evidence="6">The sequence shown here is derived from an EMBL/GenBank/DDBJ whole genome shotgun (WGS) entry which is preliminary data.</text>
</comment>
<dbReference type="GO" id="GO:0015035">
    <property type="term" value="F:protein-disulfide reductase activity"/>
    <property type="evidence" value="ECO:0007669"/>
    <property type="project" value="InterPro"/>
</dbReference>
<evidence type="ECO:0000313" key="6">
    <source>
        <dbReference type="EMBL" id="GGX74652.1"/>
    </source>
</evidence>
<organism evidence="6 7">
    <name type="scientific">Litorimonas cladophorae</name>
    <dbReference type="NCBI Taxonomy" id="1220491"/>
    <lineage>
        <taxon>Bacteria</taxon>
        <taxon>Pseudomonadati</taxon>
        <taxon>Pseudomonadota</taxon>
        <taxon>Alphaproteobacteria</taxon>
        <taxon>Maricaulales</taxon>
        <taxon>Robiginitomaculaceae</taxon>
    </lineage>
</organism>
<dbReference type="SUPFAM" id="SSF158442">
    <property type="entry name" value="DsbB-like"/>
    <property type="match status" value="1"/>
</dbReference>
<keyword evidence="3 5" id="KW-1133">Transmembrane helix</keyword>
<dbReference type="GO" id="GO:0016020">
    <property type="term" value="C:membrane"/>
    <property type="evidence" value="ECO:0007669"/>
    <property type="project" value="UniProtKB-SubCell"/>
</dbReference>
<evidence type="ECO:0000256" key="3">
    <source>
        <dbReference type="ARBA" id="ARBA00022989"/>
    </source>
</evidence>
<evidence type="ECO:0000256" key="2">
    <source>
        <dbReference type="ARBA" id="ARBA00022692"/>
    </source>
</evidence>
<dbReference type="InterPro" id="IPR023380">
    <property type="entry name" value="DsbB-like_sf"/>
</dbReference>
<keyword evidence="2 5" id="KW-0812">Transmembrane</keyword>
<dbReference type="AlphaFoldDB" id="A0A918KST7"/>
<accession>A0A918KST7</accession>
<keyword evidence="7" id="KW-1185">Reference proteome</keyword>
<keyword evidence="4 5" id="KW-0472">Membrane</keyword>
<dbReference type="PIRSF" id="PIRSF033913">
    <property type="entry name" value="S-S_format_DsbB"/>
    <property type="match status" value="1"/>
</dbReference>
<sequence>MIGSWLKTLHAHRAAPLVALLVSGGLLVGAWIFQYGFGYVPCQMCYWQRHAHKVVLGLAALWVVLRALGVKSGELLKWAVVVALLVSFGIAAWHMGVEYGWLEAPKSCVAGNLGTLAVDQSDPLAFLDNNIRPPACSEAVWHFLGLSMAGWNALISLISALWIATSKVK</sequence>
<comment type="subcellular location">
    <subcellularLocation>
        <location evidence="1">Membrane</location>
        <topology evidence="1">Multi-pass membrane protein</topology>
    </subcellularLocation>
</comment>
<dbReference type="EMBL" id="BMYV01000003">
    <property type="protein sequence ID" value="GGX74652.1"/>
    <property type="molecule type" value="Genomic_DNA"/>
</dbReference>
<evidence type="ECO:0000313" key="7">
    <source>
        <dbReference type="Proteomes" id="UP000600865"/>
    </source>
</evidence>
<evidence type="ECO:0000256" key="1">
    <source>
        <dbReference type="ARBA" id="ARBA00004141"/>
    </source>
</evidence>
<evidence type="ECO:0000256" key="5">
    <source>
        <dbReference type="SAM" id="Phobius"/>
    </source>
</evidence>
<dbReference type="Pfam" id="PF02600">
    <property type="entry name" value="DsbB"/>
    <property type="match status" value="1"/>
</dbReference>
<name>A0A918KST7_9PROT</name>
<dbReference type="InterPro" id="IPR003752">
    <property type="entry name" value="DiS_bond_form_DsbB/BdbC"/>
</dbReference>
<proteinExistence type="predicted"/>
<feature type="transmembrane region" description="Helical" evidence="5">
    <location>
        <begin position="75"/>
        <end position="95"/>
    </location>
</feature>
<feature type="transmembrane region" description="Helical" evidence="5">
    <location>
        <begin position="17"/>
        <end position="38"/>
    </location>
</feature>
<dbReference type="RefSeq" id="WP_189586947.1">
    <property type="nucleotide sequence ID" value="NZ_BMYV01000003.1"/>
</dbReference>
<protein>
    <submittedName>
        <fullName evidence="6">Dihydroneopterin aldolase</fullName>
    </submittedName>
</protein>
<feature type="transmembrane region" description="Helical" evidence="5">
    <location>
        <begin position="139"/>
        <end position="164"/>
    </location>
</feature>
<dbReference type="GO" id="GO:0006457">
    <property type="term" value="P:protein folding"/>
    <property type="evidence" value="ECO:0007669"/>
    <property type="project" value="InterPro"/>
</dbReference>
<dbReference type="Gene3D" id="1.20.1550.10">
    <property type="entry name" value="DsbB-like"/>
    <property type="match status" value="1"/>
</dbReference>
<dbReference type="InterPro" id="IPR024199">
    <property type="entry name" value="Uncharacterised_DsbB"/>
</dbReference>
<evidence type="ECO:0000256" key="4">
    <source>
        <dbReference type="ARBA" id="ARBA00023136"/>
    </source>
</evidence>
<feature type="transmembrane region" description="Helical" evidence="5">
    <location>
        <begin position="50"/>
        <end position="68"/>
    </location>
</feature>